<dbReference type="EMBL" id="LR796345">
    <property type="protein sequence ID" value="CAB4138559.1"/>
    <property type="molecule type" value="Genomic_DNA"/>
</dbReference>
<accession>A0A6J5M3V5</accession>
<proteinExistence type="predicted"/>
<protein>
    <submittedName>
        <fullName evidence="1">Uncharacterized protein</fullName>
    </submittedName>
</protein>
<evidence type="ECO:0000313" key="1">
    <source>
        <dbReference type="EMBL" id="CAB4138559.1"/>
    </source>
</evidence>
<gene>
    <name evidence="1" type="ORF">UFOVP331_119</name>
</gene>
<name>A0A6J5M3V5_9CAUD</name>
<sequence>MTKYISLESKEIKKTVFTAFLCGLRGWNPSSLTPEDFDKVVYLGKCCCDGDMFACYIRGAINIYRGIKGDEF</sequence>
<organism evidence="1">
    <name type="scientific">uncultured Caudovirales phage</name>
    <dbReference type="NCBI Taxonomy" id="2100421"/>
    <lineage>
        <taxon>Viruses</taxon>
        <taxon>Duplodnaviria</taxon>
        <taxon>Heunggongvirae</taxon>
        <taxon>Uroviricota</taxon>
        <taxon>Caudoviricetes</taxon>
        <taxon>Peduoviridae</taxon>
        <taxon>Maltschvirus</taxon>
        <taxon>Maltschvirus maltsch</taxon>
    </lineage>
</organism>
<reference evidence="1" key="1">
    <citation type="submission" date="2020-04" db="EMBL/GenBank/DDBJ databases">
        <authorList>
            <person name="Chiriac C."/>
            <person name="Salcher M."/>
            <person name="Ghai R."/>
            <person name="Kavagutti S V."/>
        </authorList>
    </citation>
    <scope>NUCLEOTIDE SEQUENCE</scope>
</reference>